<evidence type="ECO:0000313" key="1">
    <source>
        <dbReference type="EMBL" id="KAH3737976.1"/>
    </source>
</evidence>
<dbReference type="SUPFAM" id="SSF101898">
    <property type="entry name" value="NHL repeat"/>
    <property type="match status" value="1"/>
</dbReference>
<dbReference type="EMBL" id="JAIWYP010000011">
    <property type="protein sequence ID" value="KAH3737976.1"/>
    <property type="molecule type" value="Genomic_DNA"/>
</dbReference>
<dbReference type="InterPro" id="IPR011042">
    <property type="entry name" value="6-blade_b-propeller_TolB-like"/>
</dbReference>
<proteinExistence type="predicted"/>
<reference evidence="1" key="1">
    <citation type="journal article" date="2019" name="bioRxiv">
        <title>The Genome of the Zebra Mussel, Dreissena polymorpha: A Resource for Invasive Species Research.</title>
        <authorList>
            <person name="McCartney M.A."/>
            <person name="Auch B."/>
            <person name="Kono T."/>
            <person name="Mallez S."/>
            <person name="Zhang Y."/>
            <person name="Obille A."/>
            <person name="Becker A."/>
            <person name="Abrahante J.E."/>
            <person name="Garbe J."/>
            <person name="Badalamenti J.P."/>
            <person name="Herman A."/>
            <person name="Mangelson H."/>
            <person name="Liachko I."/>
            <person name="Sullivan S."/>
            <person name="Sone E.D."/>
            <person name="Koren S."/>
            <person name="Silverstein K.A.T."/>
            <person name="Beckman K.B."/>
            <person name="Gohl D.M."/>
        </authorList>
    </citation>
    <scope>NUCLEOTIDE SEQUENCE</scope>
    <source>
        <strain evidence="1">Duluth1</strain>
        <tissue evidence="1">Whole animal</tissue>
    </source>
</reference>
<accession>A0A9D4D4W0</accession>
<dbReference type="Gene3D" id="2.120.10.30">
    <property type="entry name" value="TolB, C-terminal domain"/>
    <property type="match status" value="1"/>
</dbReference>
<keyword evidence="2" id="KW-1185">Reference proteome</keyword>
<protein>
    <submittedName>
        <fullName evidence="1">Uncharacterized protein</fullName>
    </submittedName>
</protein>
<sequence length="297" mass="32721">MGNCIPVEQHLNNQVGTADGKMRKSRKGTSAGTKERYAIVDGKYDVKLPYEKKCTINCAAFLPTGDVVLGDSDNCKIKLFNCNFDFMSATEFPEPVVHLASSPNLPLIYAIFPDRIRQIHVDGVNLKKSGFIKTPGECRAMVVNIFDGKAVALKMPEGYGQVNLLTPGGNLQMEIFENDKEEALFIQPEALVVTRNLVIVVADIAQQAVIGVTPESEVVFTYRGIRSPTALMCDEQNFIYIAGPNNVHQLTEKGELVKLFLTKAEIGFAPLSLCYYTPRKHLLTTGKGSKVTLFKLT</sequence>
<organism evidence="1 2">
    <name type="scientific">Dreissena polymorpha</name>
    <name type="common">Zebra mussel</name>
    <name type="synonym">Mytilus polymorpha</name>
    <dbReference type="NCBI Taxonomy" id="45954"/>
    <lineage>
        <taxon>Eukaryota</taxon>
        <taxon>Metazoa</taxon>
        <taxon>Spiralia</taxon>
        <taxon>Lophotrochozoa</taxon>
        <taxon>Mollusca</taxon>
        <taxon>Bivalvia</taxon>
        <taxon>Autobranchia</taxon>
        <taxon>Heteroconchia</taxon>
        <taxon>Euheterodonta</taxon>
        <taxon>Imparidentia</taxon>
        <taxon>Neoheterodontei</taxon>
        <taxon>Myida</taxon>
        <taxon>Dreissenoidea</taxon>
        <taxon>Dreissenidae</taxon>
        <taxon>Dreissena</taxon>
    </lineage>
</organism>
<dbReference type="AlphaFoldDB" id="A0A9D4D4W0"/>
<reference evidence="1" key="2">
    <citation type="submission" date="2020-11" db="EMBL/GenBank/DDBJ databases">
        <authorList>
            <person name="McCartney M.A."/>
            <person name="Auch B."/>
            <person name="Kono T."/>
            <person name="Mallez S."/>
            <person name="Becker A."/>
            <person name="Gohl D.M."/>
            <person name="Silverstein K.A.T."/>
            <person name="Koren S."/>
            <person name="Bechman K.B."/>
            <person name="Herman A."/>
            <person name="Abrahante J.E."/>
            <person name="Garbe J."/>
        </authorList>
    </citation>
    <scope>NUCLEOTIDE SEQUENCE</scope>
    <source>
        <strain evidence="1">Duluth1</strain>
        <tissue evidence="1">Whole animal</tissue>
    </source>
</reference>
<evidence type="ECO:0000313" key="2">
    <source>
        <dbReference type="Proteomes" id="UP000828390"/>
    </source>
</evidence>
<gene>
    <name evidence="1" type="ORF">DPMN_044577</name>
</gene>
<name>A0A9D4D4W0_DREPO</name>
<dbReference type="Proteomes" id="UP000828390">
    <property type="component" value="Unassembled WGS sequence"/>
</dbReference>
<comment type="caution">
    <text evidence="1">The sequence shown here is derived from an EMBL/GenBank/DDBJ whole genome shotgun (WGS) entry which is preliminary data.</text>
</comment>